<comment type="caution">
    <text evidence="1">The sequence shown here is derived from an EMBL/GenBank/DDBJ whole genome shotgun (WGS) entry which is preliminary data.</text>
</comment>
<reference evidence="2" key="1">
    <citation type="journal article" date="2015" name="MBio">
        <title>Genome-Resolved Metagenomic Analysis Reveals Roles for Candidate Phyla and Other Microbial Community Members in Biogeochemical Transformations in Oil Reservoirs.</title>
        <authorList>
            <person name="Hu P."/>
            <person name="Tom L."/>
            <person name="Singh A."/>
            <person name="Thomas B.C."/>
            <person name="Baker B.J."/>
            <person name="Piceno Y.M."/>
            <person name="Andersen G.L."/>
            <person name="Banfield J.F."/>
        </authorList>
    </citation>
    <scope>NUCLEOTIDE SEQUENCE [LARGE SCALE GENOMIC DNA]</scope>
</reference>
<dbReference type="PATRIC" id="fig|2198.3.peg.1929"/>
<proteinExistence type="predicted"/>
<dbReference type="Proteomes" id="UP000054598">
    <property type="component" value="Unassembled WGS sequence"/>
</dbReference>
<protein>
    <submittedName>
        <fullName evidence="1">Transglutaminase domain protein</fullName>
    </submittedName>
</protein>
<accession>A0A101IQ07</accession>
<name>A0A101IQ07_9EURY</name>
<dbReference type="AlphaFoldDB" id="A0A101IQ07"/>
<evidence type="ECO:0000313" key="2">
    <source>
        <dbReference type="Proteomes" id="UP000054598"/>
    </source>
</evidence>
<organism evidence="1 2">
    <name type="scientific">Methanoculleus marisnigri</name>
    <dbReference type="NCBI Taxonomy" id="2198"/>
    <lineage>
        <taxon>Archaea</taxon>
        <taxon>Methanobacteriati</taxon>
        <taxon>Methanobacteriota</taxon>
        <taxon>Stenosarchaea group</taxon>
        <taxon>Methanomicrobia</taxon>
        <taxon>Methanomicrobiales</taxon>
        <taxon>Methanomicrobiaceae</taxon>
        <taxon>Methanoculleus</taxon>
    </lineage>
</organism>
<sequence>MSMGLCASLPPGALGIPTRFLSFTMEEVATGNVSGHAIAES</sequence>
<evidence type="ECO:0000313" key="1">
    <source>
        <dbReference type="EMBL" id="KUK99263.1"/>
    </source>
</evidence>
<dbReference type="EMBL" id="LGHE01000269">
    <property type="protein sequence ID" value="KUK99263.1"/>
    <property type="molecule type" value="Genomic_DNA"/>
</dbReference>
<gene>
    <name evidence="1" type="ORF">XE10_1856</name>
</gene>